<evidence type="ECO:0000256" key="3">
    <source>
        <dbReference type="ARBA" id="ARBA00022670"/>
    </source>
</evidence>
<evidence type="ECO:0000256" key="4">
    <source>
        <dbReference type="ARBA" id="ARBA00022786"/>
    </source>
</evidence>
<keyword evidence="6 8" id="KW-0788">Thiol protease</keyword>
<dbReference type="GO" id="GO:0006508">
    <property type="term" value="P:proteolysis"/>
    <property type="evidence" value="ECO:0007669"/>
    <property type="project" value="UniProtKB-KW"/>
</dbReference>
<dbReference type="InterPro" id="IPR006594">
    <property type="entry name" value="LisH"/>
</dbReference>
<evidence type="ECO:0000256" key="8">
    <source>
        <dbReference type="RuleBase" id="RU367088"/>
    </source>
</evidence>
<feature type="region of interest" description="Disordered" evidence="9">
    <location>
        <begin position="75"/>
        <end position="166"/>
    </location>
</feature>
<reference evidence="11" key="1">
    <citation type="journal article" date="2023" name="G3 (Bethesda)">
        <title>Whole genome assembly and annotation of the endangered Caribbean coral Acropora cervicornis.</title>
        <authorList>
            <person name="Selwyn J.D."/>
            <person name="Vollmer S.V."/>
        </authorList>
    </citation>
    <scope>NUCLEOTIDE SEQUENCE</scope>
    <source>
        <strain evidence="11">K2</strain>
    </source>
</reference>
<dbReference type="EC" id="3.4.19.12" evidence="8"/>
<feature type="compositionally biased region" description="Basic and acidic residues" evidence="9">
    <location>
        <begin position="82"/>
        <end position="109"/>
    </location>
</feature>
<dbReference type="GO" id="GO:1990380">
    <property type="term" value="F:K48-linked deubiquitinase activity"/>
    <property type="evidence" value="ECO:0007669"/>
    <property type="project" value="UniProtKB-UniRule"/>
</dbReference>
<keyword evidence="3 8" id="KW-0645">Protease</keyword>
<dbReference type="Proteomes" id="UP001249851">
    <property type="component" value="Unassembled WGS sequence"/>
</dbReference>
<accession>A0AAD9UST1</accession>
<dbReference type="SMART" id="SM01174">
    <property type="entry name" value="DUF4205"/>
    <property type="match status" value="1"/>
</dbReference>
<dbReference type="EMBL" id="JARQWQ010000149">
    <property type="protein sequence ID" value="KAK2548330.1"/>
    <property type="molecule type" value="Genomic_DNA"/>
</dbReference>
<dbReference type="Pfam" id="PF13898">
    <property type="entry name" value="MINDY-3_4_CD"/>
    <property type="match status" value="1"/>
</dbReference>
<evidence type="ECO:0000256" key="7">
    <source>
        <dbReference type="ARBA" id="ARBA00037630"/>
    </source>
</evidence>
<evidence type="ECO:0000313" key="11">
    <source>
        <dbReference type="EMBL" id="KAK2548330.1"/>
    </source>
</evidence>
<dbReference type="PANTHER" id="PTHR12473:SF8">
    <property type="entry name" value="UBIQUITIN CARBOXYL-TERMINAL HYDROLASE MINDY-4-RELATED"/>
    <property type="match status" value="1"/>
</dbReference>
<comment type="similarity">
    <text evidence="2 8">Belongs to the MINDY deubiquitinase family. FAM188 subfamily.</text>
</comment>
<keyword evidence="5 8" id="KW-0378">Hydrolase</keyword>
<dbReference type="Pfam" id="PF26038">
    <property type="entry name" value="Dimer_MINDY4_N"/>
    <property type="match status" value="1"/>
</dbReference>
<feature type="domain" description="Deubiquitinating enzyme MINDY-3/4 conserved" evidence="10">
    <location>
        <begin position="327"/>
        <end position="438"/>
    </location>
</feature>
<dbReference type="InterPro" id="IPR059022">
    <property type="entry name" value="MINDY4_N"/>
</dbReference>
<keyword evidence="4 8" id="KW-0833">Ubl conjugation pathway</keyword>
<evidence type="ECO:0000256" key="2">
    <source>
        <dbReference type="ARBA" id="ARBA00011074"/>
    </source>
</evidence>
<proteinExistence type="inferred from homology"/>
<reference evidence="11" key="2">
    <citation type="journal article" date="2023" name="Science">
        <title>Genomic signatures of disease resistance in endangered staghorn corals.</title>
        <authorList>
            <person name="Vollmer S.V."/>
            <person name="Selwyn J.D."/>
            <person name="Despard B.A."/>
            <person name="Roesel C.L."/>
        </authorList>
    </citation>
    <scope>NUCLEOTIDE SEQUENCE</scope>
    <source>
        <strain evidence="11">K2</strain>
    </source>
</reference>
<evidence type="ECO:0000256" key="1">
    <source>
        <dbReference type="ARBA" id="ARBA00000707"/>
    </source>
</evidence>
<evidence type="ECO:0000256" key="6">
    <source>
        <dbReference type="ARBA" id="ARBA00022807"/>
    </source>
</evidence>
<keyword evidence="12" id="KW-1185">Reference proteome</keyword>
<dbReference type="AlphaFoldDB" id="A0AAD9UST1"/>
<comment type="caution">
    <text evidence="11">The sequence shown here is derived from an EMBL/GenBank/DDBJ whole genome shotgun (WGS) entry which is preliminary data.</text>
</comment>
<evidence type="ECO:0000259" key="10">
    <source>
        <dbReference type="SMART" id="SM01174"/>
    </source>
</evidence>
<comment type="function">
    <text evidence="8">Hydrolase that can remove 'Lys-48'-linked conjugated ubiquitin from proteins.</text>
</comment>
<dbReference type="InterPro" id="IPR039785">
    <property type="entry name" value="MINY3/4"/>
</dbReference>
<evidence type="ECO:0000256" key="5">
    <source>
        <dbReference type="ARBA" id="ARBA00022801"/>
    </source>
</evidence>
<feature type="compositionally biased region" description="Basic and acidic residues" evidence="9">
    <location>
        <begin position="127"/>
        <end position="149"/>
    </location>
</feature>
<sequence>MADAIIVALTASLVREYLSRKGLKSTLQTLDKELPRTEERVGLELCRLMHPELPEPFRTMLEVIVRFMRERDIQNSTSSHVGTERSNQRLNSTRKDNYDELLKRLERPVRSVSSSKTSSKTSNTDLRSSDQRDRQREETNAGILDKPDGRVVAPSHEGSSLLFGDGTARLKNKRRLNTSMGGPVVSSGLVAVRKDARTRHSTGRVNDGFSSKRVGSLLDYDQGPKKEEVDMQSKNQEEVDHNDRGFNNAYKNTQISDEFDEKPAGSFKFSVTKGNENRIIKNNDLVFEDIDDDFDQELAQLSLGPRKIAPADLESKPISLETAMGLKTLIFGNGKASFAPEWRKQGFSFCDLYGLEYGIVQLKGGPCGVLASVQGFVLKHLKLHPSLRERTKALASAISEILWRAGDNKRATVALATGGSNVFGAGRYKPDQLTETVSY</sequence>
<dbReference type="GO" id="GO:0004843">
    <property type="term" value="F:cysteine-type deubiquitinase activity"/>
    <property type="evidence" value="ECO:0007669"/>
    <property type="project" value="UniProtKB-UniRule"/>
</dbReference>
<gene>
    <name evidence="11" type="ORF">P5673_031485</name>
</gene>
<dbReference type="PANTHER" id="PTHR12473">
    <property type="entry name" value="UBIQUITIN CARBOXYL-TERMINAL HYDROLASE MINDY-4-RELATED"/>
    <property type="match status" value="1"/>
</dbReference>
<name>A0AAD9UST1_ACRCE</name>
<dbReference type="InterPro" id="IPR025257">
    <property type="entry name" value="MINDY-3/4_CD"/>
</dbReference>
<dbReference type="GO" id="GO:0071108">
    <property type="term" value="P:protein K48-linked deubiquitination"/>
    <property type="evidence" value="ECO:0007669"/>
    <property type="project" value="InterPro"/>
</dbReference>
<feature type="region of interest" description="Disordered" evidence="9">
    <location>
        <begin position="198"/>
        <end position="218"/>
    </location>
</feature>
<comment type="catalytic activity">
    <reaction evidence="1 8">
        <text>Thiol-dependent hydrolysis of ester, thioester, amide, peptide and isopeptide bonds formed by the C-terminal Gly of ubiquitin (a 76-residue protein attached to proteins as an intracellular targeting signal).</text>
        <dbReference type="EC" id="3.4.19.12"/>
    </reaction>
</comment>
<comment type="function">
    <text evidence="7">Probable hydrolase that can remove 'Lys-48'-linked conjugated ubiquitin from proteins.</text>
</comment>
<dbReference type="PROSITE" id="PS50896">
    <property type="entry name" value="LISH"/>
    <property type="match status" value="1"/>
</dbReference>
<evidence type="ECO:0000256" key="9">
    <source>
        <dbReference type="SAM" id="MobiDB-lite"/>
    </source>
</evidence>
<feature type="compositionally biased region" description="Low complexity" evidence="9">
    <location>
        <begin position="111"/>
        <end position="122"/>
    </location>
</feature>
<evidence type="ECO:0000313" key="12">
    <source>
        <dbReference type="Proteomes" id="UP001249851"/>
    </source>
</evidence>
<organism evidence="11 12">
    <name type="scientific">Acropora cervicornis</name>
    <name type="common">Staghorn coral</name>
    <dbReference type="NCBI Taxonomy" id="6130"/>
    <lineage>
        <taxon>Eukaryota</taxon>
        <taxon>Metazoa</taxon>
        <taxon>Cnidaria</taxon>
        <taxon>Anthozoa</taxon>
        <taxon>Hexacorallia</taxon>
        <taxon>Scleractinia</taxon>
        <taxon>Astrocoeniina</taxon>
        <taxon>Acroporidae</taxon>
        <taxon>Acropora</taxon>
    </lineage>
</organism>
<protein>
    <recommendedName>
        <fullName evidence="8">Ubiquitin carboxyl-terminal hydrolase MINDY</fullName>
        <ecNumber evidence="8">3.4.19.12</ecNumber>
    </recommendedName>
</protein>